<sequence length="122" mass="13396">MTFIPGQITYSAAHVYRARRTLRSLQCVLTKSTHNTGGMDGAASLNKSNLSSSGNTLWVRNYYGRSLTEAKCPGLLRLSTGTGSALVSHQGGQINNQRAELFCHRKSPLWIINLFSGNEPQR</sequence>
<dbReference type="Proteomes" id="UP000735302">
    <property type="component" value="Unassembled WGS sequence"/>
</dbReference>
<name>A0AAV4CLT5_9GAST</name>
<dbReference type="EMBL" id="BLXT01006579">
    <property type="protein sequence ID" value="GFO32274.1"/>
    <property type="molecule type" value="Genomic_DNA"/>
</dbReference>
<evidence type="ECO:0000313" key="1">
    <source>
        <dbReference type="EMBL" id="GFO32274.1"/>
    </source>
</evidence>
<accession>A0AAV4CLT5</accession>
<proteinExistence type="predicted"/>
<gene>
    <name evidence="1" type="ORF">PoB_005877900</name>
</gene>
<comment type="caution">
    <text evidence="1">The sequence shown here is derived from an EMBL/GenBank/DDBJ whole genome shotgun (WGS) entry which is preliminary data.</text>
</comment>
<keyword evidence="2" id="KW-1185">Reference proteome</keyword>
<protein>
    <submittedName>
        <fullName evidence="1">Uncharacterized protein</fullName>
    </submittedName>
</protein>
<evidence type="ECO:0000313" key="2">
    <source>
        <dbReference type="Proteomes" id="UP000735302"/>
    </source>
</evidence>
<reference evidence="1 2" key="1">
    <citation type="journal article" date="2021" name="Elife">
        <title>Chloroplast acquisition without the gene transfer in kleptoplastic sea slugs, Plakobranchus ocellatus.</title>
        <authorList>
            <person name="Maeda T."/>
            <person name="Takahashi S."/>
            <person name="Yoshida T."/>
            <person name="Shimamura S."/>
            <person name="Takaki Y."/>
            <person name="Nagai Y."/>
            <person name="Toyoda A."/>
            <person name="Suzuki Y."/>
            <person name="Arimoto A."/>
            <person name="Ishii H."/>
            <person name="Satoh N."/>
            <person name="Nishiyama T."/>
            <person name="Hasebe M."/>
            <person name="Maruyama T."/>
            <person name="Minagawa J."/>
            <person name="Obokata J."/>
            <person name="Shigenobu S."/>
        </authorList>
    </citation>
    <scope>NUCLEOTIDE SEQUENCE [LARGE SCALE GENOMIC DNA]</scope>
</reference>
<organism evidence="1 2">
    <name type="scientific">Plakobranchus ocellatus</name>
    <dbReference type="NCBI Taxonomy" id="259542"/>
    <lineage>
        <taxon>Eukaryota</taxon>
        <taxon>Metazoa</taxon>
        <taxon>Spiralia</taxon>
        <taxon>Lophotrochozoa</taxon>
        <taxon>Mollusca</taxon>
        <taxon>Gastropoda</taxon>
        <taxon>Heterobranchia</taxon>
        <taxon>Euthyneura</taxon>
        <taxon>Panpulmonata</taxon>
        <taxon>Sacoglossa</taxon>
        <taxon>Placobranchoidea</taxon>
        <taxon>Plakobranchidae</taxon>
        <taxon>Plakobranchus</taxon>
    </lineage>
</organism>
<dbReference type="AlphaFoldDB" id="A0AAV4CLT5"/>